<gene>
    <name evidence="3" type="ORF">BOX15_Mlig006800g1</name>
</gene>
<dbReference type="InterPro" id="IPR010839">
    <property type="entry name" value="AtuA_N"/>
</dbReference>
<sequence length="644" mass="68818">MQTATCHSAKLTSLLLPRQQTAVSHRLCHCLNPGRRPVTNVCRIGCSSGFWGDTSVSTQQLVKHGNIDYLVSDYLSEITMSLLAGAKMKSPKLGFAPDFINHGVGPMLKEISKQGIRVVTNAGGINPLSCAEFLISYGKNVGLDLSGSVAVVTGDDAKSLMPGELSGKLINANAYLGAQPIAQALNAGAQFVITGRCVDSALVLGPLIHEFRWSPHDLDLLAAGSLAGHIVECGAQCTGGIFTDYESVPDWHSIGFPVAECHRDGRLFITKPPGTGGLVTTETVGEQIVYEIGDPAAYLLPDCTLDLRRVRLEQAGENRVAVLGARGRPPPMQLKVSGCEMDGYRLTAVSVVAGGLAAKKARLTAEAVLKRVRQIFQHLDYADFTDVTVQVIGAEDAFGASGKSGTQSAPPREVALWLAAKHQSKEALEVLSREIAPAGTGMAPGLTALVGGRPKVSPVLRLVTRQVDRSAFKPQVHFVGGRTISTIDAWCDVPANEFDKGTVDESDDVDELPDAVKSEISSIKLPCRLIDLAVARSGDKGDACNIGVLARRPEFYPLLRRRLTSDVVADFFKHVFPTDRDHRQLVRRYELPGLRALNFVLDQSLGGGGVASLRYDPQGKAFAQMLLDLELGPEQAGTDSNATG</sequence>
<evidence type="ECO:0000259" key="1">
    <source>
        <dbReference type="Pfam" id="PF07287"/>
    </source>
</evidence>
<evidence type="ECO:0000313" key="3">
    <source>
        <dbReference type="EMBL" id="PAA84268.1"/>
    </source>
</evidence>
<comment type="caution">
    <text evidence="3">The sequence shown here is derived from an EMBL/GenBank/DDBJ whole genome shotgun (WGS) entry which is preliminary data.</text>
</comment>
<dbReference type="PANTHER" id="PTHR47708">
    <property type="match status" value="1"/>
</dbReference>
<dbReference type="AlphaFoldDB" id="A0A267GE04"/>
<dbReference type="STRING" id="282301.A0A267GE04"/>
<proteinExistence type="predicted"/>
<dbReference type="EMBL" id="NIVC01000384">
    <property type="protein sequence ID" value="PAA84268.1"/>
    <property type="molecule type" value="Genomic_DNA"/>
</dbReference>
<dbReference type="PANTHER" id="PTHR47708:SF2">
    <property type="entry name" value="SI:CH73-132F6.5"/>
    <property type="match status" value="1"/>
</dbReference>
<evidence type="ECO:0000313" key="4">
    <source>
        <dbReference type="Proteomes" id="UP000215902"/>
    </source>
</evidence>
<keyword evidence="4" id="KW-1185">Reference proteome</keyword>
<dbReference type="Pfam" id="PF07287">
    <property type="entry name" value="AtuA"/>
    <property type="match status" value="1"/>
</dbReference>
<dbReference type="InterPro" id="IPR056362">
    <property type="entry name" value="AtuA-like_ferredoxin_dom"/>
</dbReference>
<evidence type="ECO:0008006" key="5">
    <source>
        <dbReference type="Google" id="ProtNLM"/>
    </source>
</evidence>
<feature type="domain" description="AtuA-like ferredoxin-fold" evidence="2">
    <location>
        <begin position="528"/>
        <end position="630"/>
    </location>
</feature>
<accession>A0A267GE04</accession>
<dbReference type="OrthoDB" id="10265871at2759"/>
<organism evidence="3 4">
    <name type="scientific">Macrostomum lignano</name>
    <dbReference type="NCBI Taxonomy" id="282301"/>
    <lineage>
        <taxon>Eukaryota</taxon>
        <taxon>Metazoa</taxon>
        <taxon>Spiralia</taxon>
        <taxon>Lophotrochozoa</taxon>
        <taxon>Platyhelminthes</taxon>
        <taxon>Rhabditophora</taxon>
        <taxon>Macrostomorpha</taxon>
        <taxon>Macrostomida</taxon>
        <taxon>Macrostomidae</taxon>
        <taxon>Macrostomum</taxon>
    </lineage>
</organism>
<name>A0A267GE04_9PLAT</name>
<feature type="domain" description="Acyclic terpene utilisation N-terminal" evidence="1">
    <location>
        <begin position="43"/>
        <end position="478"/>
    </location>
</feature>
<dbReference type="Proteomes" id="UP000215902">
    <property type="component" value="Unassembled WGS sequence"/>
</dbReference>
<protein>
    <recommendedName>
        <fullName evidence="5">DUF1446 domain-containing protein</fullName>
    </recommendedName>
</protein>
<evidence type="ECO:0000259" key="2">
    <source>
        <dbReference type="Pfam" id="PF23544"/>
    </source>
</evidence>
<dbReference type="Pfam" id="PF23544">
    <property type="entry name" value="AtuA_ferredoxin"/>
    <property type="match status" value="1"/>
</dbReference>
<reference evidence="3 4" key="1">
    <citation type="submission" date="2017-06" db="EMBL/GenBank/DDBJ databases">
        <title>A platform for efficient transgenesis in Macrostomum lignano, a flatworm model organism for stem cell research.</title>
        <authorList>
            <person name="Berezikov E."/>
        </authorList>
    </citation>
    <scope>NUCLEOTIDE SEQUENCE [LARGE SCALE GENOMIC DNA]</scope>
    <source>
        <strain evidence="3">DV1</strain>
        <tissue evidence="3">Whole organism</tissue>
    </source>
</reference>